<dbReference type="Proteomes" id="UP001181693">
    <property type="component" value="Unassembled WGS sequence"/>
</dbReference>
<comment type="caution">
    <text evidence="3">The sequence shown here is derived from an EMBL/GenBank/DDBJ whole genome shotgun (WGS) entry which is preliminary data.</text>
</comment>
<gene>
    <name evidence="3" type="ORF">GDO54_000277</name>
</gene>
<sequence length="470" mass="54590">MYRIVLCHMCSCCYTSDCIYYQANIEKSSKMYETRQKRKSSEPIPKSRVDWKRTKVDTISHILDSDETTSTSEEEEEEEVDSSSISSVENEEQLELSVGTANDGEEKIRKPRIKNRSMTIESSDSSSDSDGPGLGVLVRRPRAIHEDDDDLNVAKDGGSSEQDKEQIKKQKRKDKLKQLVEKRRSRNSKTSLGSDEASSSSEYIPLTPDTLQYEDEDSEEMKDFIEEDDEDDQEDEDGNRPSKYQNLFLRHKIVQSTSNNISTHLRKVIKAFLINIADNTFLESLYEGKRKKMYAKDMLKSLNYLDDHVLAPRLDKLTTSCRWKARYKERVNSYPKLNTNVIRAEEQACDACKLIRYCKYVVTLSGQAYDSETLENDNFLSEDKQWLVVGTTCGRRTEVYHRLRHYKFHLYQRCIPFLPKSKKLSAKEKVERALSKMDKEQFIEREVKLVEIYVDAAETFQDENEESLIS</sequence>
<dbReference type="PANTHER" id="PTHR14689:SF0">
    <property type="entry name" value="COILED-COIL DOMAIN-CONTAINING PROTEIN 82"/>
    <property type="match status" value="1"/>
</dbReference>
<feature type="region of interest" description="Disordered" evidence="1">
    <location>
        <begin position="60"/>
        <end position="217"/>
    </location>
</feature>
<evidence type="ECO:0000259" key="2">
    <source>
        <dbReference type="Pfam" id="PF13926"/>
    </source>
</evidence>
<dbReference type="GO" id="GO:0005634">
    <property type="term" value="C:nucleus"/>
    <property type="evidence" value="ECO:0007669"/>
    <property type="project" value="TreeGrafter"/>
</dbReference>
<feature type="domain" description="DUF4211" evidence="2">
    <location>
        <begin position="223"/>
        <end position="374"/>
    </location>
</feature>
<feature type="compositionally biased region" description="Low complexity" evidence="1">
    <location>
        <begin position="191"/>
        <end position="201"/>
    </location>
</feature>
<name>A0AAV3AYJ7_PYXAD</name>
<organism evidence="3 4">
    <name type="scientific">Pyxicephalus adspersus</name>
    <name type="common">African bullfrog</name>
    <dbReference type="NCBI Taxonomy" id="30357"/>
    <lineage>
        <taxon>Eukaryota</taxon>
        <taxon>Metazoa</taxon>
        <taxon>Chordata</taxon>
        <taxon>Craniata</taxon>
        <taxon>Vertebrata</taxon>
        <taxon>Euteleostomi</taxon>
        <taxon>Amphibia</taxon>
        <taxon>Batrachia</taxon>
        <taxon>Anura</taxon>
        <taxon>Neobatrachia</taxon>
        <taxon>Ranoidea</taxon>
        <taxon>Pyxicephalidae</taxon>
        <taxon>Pyxicephalinae</taxon>
        <taxon>Pyxicephalus</taxon>
    </lineage>
</organism>
<proteinExistence type="predicted"/>
<dbReference type="EMBL" id="DYDO01000001">
    <property type="protein sequence ID" value="DBA32488.1"/>
    <property type="molecule type" value="Genomic_DNA"/>
</dbReference>
<feature type="compositionally biased region" description="Acidic residues" evidence="1">
    <location>
        <begin position="72"/>
        <end position="81"/>
    </location>
</feature>
<accession>A0AAV3AYJ7</accession>
<dbReference type="Pfam" id="PF13926">
    <property type="entry name" value="DUF4211"/>
    <property type="match status" value="1"/>
</dbReference>
<keyword evidence="4" id="KW-1185">Reference proteome</keyword>
<dbReference type="PANTHER" id="PTHR14689">
    <property type="entry name" value="PHORBOL-ESTER_DAG-TYPE DOMAIN-CONTAINING PROTEIN"/>
    <property type="match status" value="1"/>
</dbReference>
<protein>
    <recommendedName>
        <fullName evidence="2">DUF4211 domain-containing protein</fullName>
    </recommendedName>
</protein>
<dbReference type="InterPro" id="IPR025451">
    <property type="entry name" value="DUF4211"/>
</dbReference>
<evidence type="ECO:0000313" key="3">
    <source>
        <dbReference type="EMBL" id="DBA32488.1"/>
    </source>
</evidence>
<evidence type="ECO:0000313" key="4">
    <source>
        <dbReference type="Proteomes" id="UP001181693"/>
    </source>
</evidence>
<evidence type="ECO:0000256" key="1">
    <source>
        <dbReference type="SAM" id="MobiDB-lite"/>
    </source>
</evidence>
<dbReference type="AlphaFoldDB" id="A0AAV3AYJ7"/>
<reference evidence="3" key="1">
    <citation type="thesis" date="2020" institute="ProQuest LLC" country="789 East Eisenhower Parkway, Ann Arbor, MI, USA">
        <title>Comparative Genomics and Chromosome Evolution.</title>
        <authorList>
            <person name="Mudd A.B."/>
        </authorList>
    </citation>
    <scope>NUCLEOTIDE SEQUENCE</scope>
    <source>
        <strain evidence="3">1538</strain>
        <tissue evidence="3">Blood</tissue>
    </source>
</reference>